<organism evidence="2 3">
    <name type="scientific">Parelaphostrongylus tenuis</name>
    <name type="common">Meningeal worm</name>
    <dbReference type="NCBI Taxonomy" id="148309"/>
    <lineage>
        <taxon>Eukaryota</taxon>
        <taxon>Metazoa</taxon>
        <taxon>Ecdysozoa</taxon>
        <taxon>Nematoda</taxon>
        <taxon>Chromadorea</taxon>
        <taxon>Rhabditida</taxon>
        <taxon>Rhabditina</taxon>
        <taxon>Rhabditomorpha</taxon>
        <taxon>Strongyloidea</taxon>
        <taxon>Metastrongylidae</taxon>
        <taxon>Parelaphostrongylus</taxon>
    </lineage>
</organism>
<dbReference type="EMBL" id="JAHQIW010005564">
    <property type="protein sequence ID" value="KAJ1366487.1"/>
    <property type="molecule type" value="Genomic_DNA"/>
</dbReference>
<protein>
    <recommendedName>
        <fullName evidence="4">Lipoprotein</fullName>
    </recommendedName>
</protein>
<dbReference type="PROSITE" id="PS51257">
    <property type="entry name" value="PROKAR_LIPOPROTEIN"/>
    <property type="match status" value="1"/>
</dbReference>
<evidence type="ECO:0000256" key="1">
    <source>
        <dbReference type="SAM" id="SignalP"/>
    </source>
</evidence>
<gene>
    <name evidence="2" type="ORF">KIN20_027163</name>
</gene>
<feature type="chain" id="PRO_5042246084" description="Lipoprotein" evidence="1">
    <location>
        <begin position="21"/>
        <end position="149"/>
    </location>
</feature>
<name>A0AAD5WDR3_PARTN</name>
<keyword evidence="1" id="KW-0732">Signal</keyword>
<evidence type="ECO:0000313" key="2">
    <source>
        <dbReference type="EMBL" id="KAJ1366487.1"/>
    </source>
</evidence>
<evidence type="ECO:0000313" key="3">
    <source>
        <dbReference type="Proteomes" id="UP001196413"/>
    </source>
</evidence>
<dbReference type="Proteomes" id="UP001196413">
    <property type="component" value="Unassembled WGS sequence"/>
</dbReference>
<sequence length="149" mass="15717">MDRLSTFAISLLATVVLVLGCGVMPQNQARTRNYTVSGFRLPTSMVITTSASAPAQLPGGIATTSNAAKSFVSRFVMQTINAALEKQGRSAGLPDAIILGILDQFMVQISYDPLECKTVSVNPTGTFPATRMPLPHCIVVGNTVTALCN</sequence>
<reference evidence="2" key="1">
    <citation type="submission" date="2021-06" db="EMBL/GenBank/DDBJ databases">
        <title>Parelaphostrongylus tenuis whole genome reference sequence.</title>
        <authorList>
            <person name="Garwood T.J."/>
            <person name="Larsen P.A."/>
            <person name="Fountain-Jones N.M."/>
            <person name="Garbe J.R."/>
            <person name="Macchietto M.G."/>
            <person name="Kania S.A."/>
            <person name="Gerhold R.W."/>
            <person name="Richards J.E."/>
            <person name="Wolf T.M."/>
        </authorList>
    </citation>
    <scope>NUCLEOTIDE SEQUENCE</scope>
    <source>
        <strain evidence="2">MNPRO001-30</strain>
        <tissue evidence="2">Meninges</tissue>
    </source>
</reference>
<proteinExistence type="predicted"/>
<dbReference type="AlphaFoldDB" id="A0AAD5WDR3"/>
<comment type="caution">
    <text evidence="2">The sequence shown here is derived from an EMBL/GenBank/DDBJ whole genome shotgun (WGS) entry which is preliminary data.</text>
</comment>
<evidence type="ECO:0008006" key="4">
    <source>
        <dbReference type="Google" id="ProtNLM"/>
    </source>
</evidence>
<feature type="signal peptide" evidence="1">
    <location>
        <begin position="1"/>
        <end position="20"/>
    </location>
</feature>
<accession>A0AAD5WDR3</accession>
<keyword evidence="3" id="KW-1185">Reference proteome</keyword>